<evidence type="ECO:0000313" key="2">
    <source>
        <dbReference type="Proteomes" id="UP001595783"/>
    </source>
</evidence>
<reference evidence="2" key="1">
    <citation type="journal article" date="2019" name="Int. J. Syst. Evol. Microbiol.">
        <title>The Global Catalogue of Microorganisms (GCM) 10K type strain sequencing project: providing services to taxonomists for standard genome sequencing and annotation.</title>
        <authorList>
            <consortium name="The Broad Institute Genomics Platform"/>
            <consortium name="The Broad Institute Genome Sequencing Center for Infectious Disease"/>
            <person name="Wu L."/>
            <person name="Ma J."/>
        </authorList>
    </citation>
    <scope>NUCLEOTIDE SEQUENCE [LARGE SCALE GENOMIC DNA]</scope>
    <source>
        <strain evidence="2">CCUG 53816</strain>
    </source>
</reference>
<evidence type="ECO:0000313" key="1">
    <source>
        <dbReference type="EMBL" id="MFC3848199.1"/>
    </source>
</evidence>
<organism evidence="1 2">
    <name type="scientific">Helicobacter baculiformis</name>
    <dbReference type="NCBI Taxonomy" id="427351"/>
    <lineage>
        <taxon>Bacteria</taxon>
        <taxon>Pseudomonadati</taxon>
        <taxon>Campylobacterota</taxon>
        <taxon>Epsilonproteobacteria</taxon>
        <taxon>Campylobacterales</taxon>
        <taxon>Helicobacteraceae</taxon>
        <taxon>Helicobacter</taxon>
    </lineage>
</organism>
<keyword evidence="2" id="KW-1185">Reference proteome</keyword>
<dbReference type="EMBL" id="JBHRZO010000048">
    <property type="protein sequence ID" value="MFC3848199.1"/>
    <property type="molecule type" value="Genomic_DNA"/>
</dbReference>
<comment type="caution">
    <text evidence="1">The sequence shown here is derived from an EMBL/GenBank/DDBJ whole genome shotgun (WGS) entry which is preliminary data.</text>
</comment>
<name>A0ABV7ZIU3_9HELI</name>
<dbReference type="Proteomes" id="UP001595783">
    <property type="component" value="Unassembled WGS sequence"/>
</dbReference>
<proteinExistence type="predicted"/>
<protein>
    <submittedName>
        <fullName evidence="1">Uncharacterized protein</fullName>
    </submittedName>
</protein>
<dbReference type="RefSeq" id="WP_104751582.1">
    <property type="nucleotide sequence ID" value="NZ_FZMF01000002.1"/>
</dbReference>
<sequence>MDTQEIFTGVLVFIFSLCLQNLHALELKEAQAVVQKWVDDRWKEYWKKMGIQLKIQIYALFLMTRNG</sequence>
<accession>A0ABV7ZIU3</accession>
<gene>
    <name evidence="1" type="ORF">ACFOPX_06650</name>
</gene>